<feature type="domain" description="Na(+)-translocating NADH-quinone reductase subunit A C-terminal" evidence="9">
    <location>
        <begin position="263"/>
        <end position="312"/>
    </location>
</feature>
<evidence type="ECO:0000256" key="3">
    <source>
        <dbReference type="ARBA" id="ARBA00023027"/>
    </source>
</evidence>
<keyword evidence="1" id="KW-0813">Transport</keyword>
<protein>
    <submittedName>
        <fullName evidence="11">Uncharacterized protein</fullName>
    </submittedName>
</protein>
<evidence type="ECO:0000259" key="8">
    <source>
        <dbReference type="Pfam" id="PF05896"/>
    </source>
</evidence>
<evidence type="ECO:0000256" key="4">
    <source>
        <dbReference type="ARBA" id="ARBA00023053"/>
    </source>
</evidence>
<dbReference type="PANTHER" id="PTHR37839:SF1">
    <property type="entry name" value="NA(+)-TRANSLOCATING NADH-QUINONE REDUCTASE SUBUNIT A"/>
    <property type="match status" value="1"/>
</dbReference>
<dbReference type="Pfam" id="PF11973">
    <property type="entry name" value="NQRA_SLBB"/>
    <property type="match status" value="1"/>
</dbReference>
<dbReference type="InterPro" id="IPR008703">
    <property type="entry name" value="NqrA"/>
</dbReference>
<dbReference type="EMBL" id="UINC01001782">
    <property type="protein sequence ID" value="SUZ88688.1"/>
    <property type="molecule type" value="Genomic_DNA"/>
</dbReference>
<organism evidence="11">
    <name type="scientific">marine metagenome</name>
    <dbReference type="NCBI Taxonomy" id="408172"/>
    <lineage>
        <taxon>unclassified sequences</taxon>
        <taxon>metagenomes</taxon>
        <taxon>ecological metagenomes</taxon>
    </lineage>
</organism>
<keyword evidence="7" id="KW-0739">Sodium transport</keyword>
<keyword evidence="5" id="KW-0406">Ion transport</keyword>
<evidence type="ECO:0000259" key="9">
    <source>
        <dbReference type="Pfam" id="PF11973"/>
    </source>
</evidence>
<evidence type="ECO:0000256" key="1">
    <source>
        <dbReference type="ARBA" id="ARBA00022448"/>
    </source>
</evidence>
<dbReference type="PANTHER" id="PTHR37839">
    <property type="entry name" value="NA(+)-TRANSLOCATING NADH-QUINONE REDUCTASE SUBUNIT A"/>
    <property type="match status" value="1"/>
</dbReference>
<evidence type="ECO:0000256" key="7">
    <source>
        <dbReference type="ARBA" id="ARBA00023201"/>
    </source>
</evidence>
<keyword evidence="3" id="KW-0520">NAD</keyword>
<dbReference type="InterPro" id="IPR056147">
    <property type="entry name" value="NQRA_N"/>
</dbReference>
<reference evidence="11" key="1">
    <citation type="submission" date="2018-05" db="EMBL/GenBank/DDBJ databases">
        <authorList>
            <person name="Lanie J.A."/>
            <person name="Ng W.-L."/>
            <person name="Kazmierczak K.M."/>
            <person name="Andrzejewski T.M."/>
            <person name="Davidsen T.M."/>
            <person name="Wayne K.J."/>
            <person name="Tettelin H."/>
            <person name="Glass J.I."/>
            <person name="Rusch D."/>
            <person name="Podicherti R."/>
            <person name="Tsui H.-C.T."/>
            <person name="Winkler M.E."/>
        </authorList>
    </citation>
    <scope>NUCLEOTIDE SEQUENCE</scope>
</reference>
<accession>A0A381RCM1</accession>
<dbReference type="HAMAP" id="MF_00425">
    <property type="entry name" value="NqrA"/>
    <property type="match status" value="1"/>
</dbReference>
<dbReference type="AlphaFoldDB" id="A0A381RCM1"/>
<dbReference type="NCBIfam" id="NF003761">
    <property type="entry name" value="PRK05352.1-4"/>
    <property type="match status" value="1"/>
</dbReference>
<dbReference type="Pfam" id="PF24836">
    <property type="entry name" value="NQRA_2nd"/>
    <property type="match status" value="1"/>
</dbReference>
<gene>
    <name evidence="11" type="ORF">METZ01_LOCUS41542</name>
</gene>
<keyword evidence="4" id="KW-0915">Sodium</keyword>
<evidence type="ECO:0000313" key="11">
    <source>
        <dbReference type="EMBL" id="SUZ88688.1"/>
    </source>
</evidence>
<evidence type="ECO:0000256" key="6">
    <source>
        <dbReference type="ARBA" id="ARBA00023075"/>
    </source>
</evidence>
<sequence length="449" mass="50967">MSKDISIKNGAKLDLIGLASKEIEFAKDSTTHAIYPDDFFNLKPRMILKKGDKVKVGSPIFYDKNDERIVIVSPVSGYIQSIDRGEKRKILKVLISKDGDDKIDYQINESQRLNKTDIISLLLKSGSWSFIRQRPYNIIARPDKLPKAIFVSTHTTAPYDIDYDFILGGRVDDFQKGVSIMSKIIEKPITLTVTANRQSIFSQIKNLDIINVKGKHPSGNLSFQINRINPINVGECVWVINPEDIANIGSFFKTGNFDSTRTVGVSGETVKNPKYYKAQIGSKISSMISKNDVNNFESNRYINGDPLTGTKVDFDGYLGYYNNIFSVIQEGDKYRMFGWLPFKDNHIPSFSRTSFSWLFPKNKKVNTNLNGDERALVITGEMEKFFPMDIYPMQLLKACMIEDIEKMELLGIYEIIPEDFGLIDYSNTSKIEAQEIIKDAIQLMLKEVG</sequence>
<keyword evidence="2" id="KW-1278">Translocase</keyword>
<evidence type="ECO:0000256" key="5">
    <source>
        <dbReference type="ARBA" id="ARBA00023065"/>
    </source>
</evidence>
<evidence type="ECO:0000256" key="2">
    <source>
        <dbReference type="ARBA" id="ARBA00022967"/>
    </source>
</evidence>
<evidence type="ECO:0000259" key="10">
    <source>
        <dbReference type="Pfam" id="PF24836"/>
    </source>
</evidence>
<keyword evidence="6" id="KW-0830">Ubiquinone</keyword>
<dbReference type="NCBIfam" id="TIGR01936">
    <property type="entry name" value="nqrA"/>
    <property type="match status" value="1"/>
</dbReference>
<dbReference type="InterPro" id="IPR056148">
    <property type="entry name" value="NQRA_2nd"/>
</dbReference>
<dbReference type="GO" id="GO:0006814">
    <property type="term" value="P:sodium ion transport"/>
    <property type="evidence" value="ECO:0007669"/>
    <property type="project" value="UniProtKB-KW"/>
</dbReference>
<feature type="domain" description="NqrA second alpha/beta" evidence="10">
    <location>
        <begin position="114"/>
        <end position="256"/>
    </location>
</feature>
<name>A0A381RCM1_9ZZZZ</name>
<dbReference type="GO" id="GO:0016655">
    <property type="term" value="F:oxidoreductase activity, acting on NAD(P)H, quinone or similar compound as acceptor"/>
    <property type="evidence" value="ECO:0007669"/>
    <property type="project" value="InterPro"/>
</dbReference>
<dbReference type="Pfam" id="PF05896">
    <property type="entry name" value="NQRA_N"/>
    <property type="match status" value="1"/>
</dbReference>
<feature type="domain" description="NqrA N-terminal barrel-sandwich hybrid" evidence="8">
    <location>
        <begin position="5"/>
        <end position="97"/>
    </location>
</feature>
<dbReference type="InterPro" id="IPR022615">
    <property type="entry name" value="NqrA_C_domain"/>
</dbReference>
<proteinExistence type="inferred from homology"/>